<dbReference type="EMBL" id="QTJR01000003">
    <property type="protein sequence ID" value="RDY68177.1"/>
    <property type="molecule type" value="Genomic_DNA"/>
</dbReference>
<keyword evidence="2" id="KW-0378">Hydrolase</keyword>
<dbReference type="InterPro" id="IPR000073">
    <property type="entry name" value="AB_hydrolase_1"/>
</dbReference>
<dbReference type="SUPFAM" id="SSF53474">
    <property type="entry name" value="alpha/beta-Hydrolases"/>
    <property type="match status" value="1"/>
</dbReference>
<dbReference type="InterPro" id="IPR050266">
    <property type="entry name" value="AB_hydrolase_sf"/>
</dbReference>
<dbReference type="Gene3D" id="3.40.50.1820">
    <property type="entry name" value="alpha/beta hydrolase"/>
    <property type="match status" value="1"/>
</dbReference>
<comment type="caution">
    <text evidence="2">The sequence shown here is derived from an EMBL/GenBank/DDBJ whole genome shotgun (WGS) entry which is preliminary data.</text>
</comment>
<dbReference type="PRINTS" id="PR00111">
    <property type="entry name" value="ABHYDROLASE"/>
</dbReference>
<accession>A0A3D8VFL0</accession>
<organism evidence="2 3">
    <name type="scientific">Lysobacter soli</name>
    <dbReference type="NCBI Taxonomy" id="453783"/>
    <lineage>
        <taxon>Bacteria</taxon>
        <taxon>Pseudomonadati</taxon>
        <taxon>Pseudomonadota</taxon>
        <taxon>Gammaproteobacteria</taxon>
        <taxon>Lysobacterales</taxon>
        <taxon>Lysobacteraceae</taxon>
        <taxon>Lysobacter</taxon>
    </lineage>
</organism>
<gene>
    <name evidence="2" type="ORF">DX912_06110</name>
</gene>
<dbReference type="RefSeq" id="WP_115841602.1">
    <property type="nucleotide sequence ID" value="NZ_CP183976.1"/>
</dbReference>
<reference evidence="2 3" key="1">
    <citation type="submission" date="2018-08" db="EMBL/GenBank/DDBJ databases">
        <title>Lysobacter soli KCTC 22011, whole genome shotgun sequence.</title>
        <authorList>
            <person name="Zhang X."/>
            <person name="Feng G."/>
            <person name="Zhu H."/>
        </authorList>
    </citation>
    <scope>NUCLEOTIDE SEQUENCE [LARGE SCALE GENOMIC DNA]</scope>
    <source>
        <strain evidence="2 3">KCTC 22011</strain>
    </source>
</reference>
<dbReference type="Pfam" id="PF12697">
    <property type="entry name" value="Abhydrolase_6"/>
    <property type="match status" value="1"/>
</dbReference>
<feature type="domain" description="AB hydrolase-1" evidence="1">
    <location>
        <begin position="22"/>
        <end position="213"/>
    </location>
</feature>
<evidence type="ECO:0000259" key="1">
    <source>
        <dbReference type="Pfam" id="PF12697"/>
    </source>
</evidence>
<dbReference type="AlphaFoldDB" id="A0A3D8VFL0"/>
<proteinExistence type="predicted"/>
<sequence>MKTIALLPGFMLDDALWDDFVPHLPGDWRVQRIALPRGRTVRDVADAVAAQLAGPTVLLGFSMGGYVARALAATHPQLVEALVLVATSARGERAAAPLSGSTGRATFAGLSRRAIQRSLGPSDADDEALIERVRAMSIRLGADAFDWQSALDRTDVPLEGISCPTLVIAARDDQLRSIDESRELVDAIHGAELRIIEGTGHLIPLEAPRQLAETLLDWLRR</sequence>
<dbReference type="GO" id="GO:0016787">
    <property type="term" value="F:hydrolase activity"/>
    <property type="evidence" value="ECO:0007669"/>
    <property type="project" value="UniProtKB-KW"/>
</dbReference>
<name>A0A3D8VFL0_9GAMM</name>
<dbReference type="Proteomes" id="UP000256829">
    <property type="component" value="Unassembled WGS sequence"/>
</dbReference>
<evidence type="ECO:0000313" key="2">
    <source>
        <dbReference type="EMBL" id="RDY68177.1"/>
    </source>
</evidence>
<dbReference type="PANTHER" id="PTHR43798">
    <property type="entry name" value="MONOACYLGLYCEROL LIPASE"/>
    <property type="match status" value="1"/>
</dbReference>
<keyword evidence="3" id="KW-1185">Reference proteome</keyword>
<evidence type="ECO:0000313" key="3">
    <source>
        <dbReference type="Proteomes" id="UP000256829"/>
    </source>
</evidence>
<protein>
    <submittedName>
        <fullName evidence="2">Alpha/beta fold hydrolase</fullName>
    </submittedName>
</protein>
<dbReference type="InterPro" id="IPR029058">
    <property type="entry name" value="AB_hydrolase_fold"/>
</dbReference>